<feature type="compositionally biased region" description="Basic residues" evidence="1">
    <location>
        <begin position="27"/>
        <end position="36"/>
    </location>
</feature>
<evidence type="ECO:0000256" key="1">
    <source>
        <dbReference type="SAM" id="MobiDB-lite"/>
    </source>
</evidence>
<gene>
    <name evidence="2" type="ORF">G2W53_016204</name>
</gene>
<dbReference type="EMBL" id="JAAIUW010000006">
    <property type="protein sequence ID" value="KAF7825040.1"/>
    <property type="molecule type" value="Genomic_DNA"/>
</dbReference>
<dbReference type="AlphaFoldDB" id="A0A834TR23"/>
<evidence type="ECO:0000313" key="3">
    <source>
        <dbReference type="Proteomes" id="UP000634136"/>
    </source>
</evidence>
<protein>
    <submittedName>
        <fullName evidence="2">Uncharacterized protein</fullName>
    </submittedName>
</protein>
<comment type="caution">
    <text evidence="2">The sequence shown here is derived from an EMBL/GenBank/DDBJ whole genome shotgun (WGS) entry which is preliminary data.</text>
</comment>
<sequence>MTMLCTRITEGSSSTTVWLPGRPPPRPPRRPPRKPPRGPLEPPPRLG</sequence>
<accession>A0A834TR23</accession>
<proteinExistence type="predicted"/>
<keyword evidence="3" id="KW-1185">Reference proteome</keyword>
<feature type="compositionally biased region" description="Pro residues" evidence="1">
    <location>
        <begin position="37"/>
        <end position="47"/>
    </location>
</feature>
<feature type="region of interest" description="Disordered" evidence="1">
    <location>
        <begin position="1"/>
        <end position="47"/>
    </location>
</feature>
<name>A0A834TR23_9FABA</name>
<evidence type="ECO:0000313" key="2">
    <source>
        <dbReference type="EMBL" id="KAF7825040.1"/>
    </source>
</evidence>
<reference evidence="2" key="1">
    <citation type="submission" date="2020-09" db="EMBL/GenBank/DDBJ databases">
        <title>Genome-Enabled Discovery of Anthraquinone Biosynthesis in Senna tora.</title>
        <authorList>
            <person name="Kang S.-H."/>
            <person name="Pandey R.P."/>
            <person name="Lee C.-M."/>
            <person name="Sim J.-S."/>
            <person name="Jeong J.-T."/>
            <person name="Choi B.-S."/>
            <person name="Jung M."/>
            <person name="Ginzburg D."/>
            <person name="Zhao K."/>
            <person name="Won S.Y."/>
            <person name="Oh T.-J."/>
            <person name="Yu Y."/>
            <person name="Kim N.-H."/>
            <person name="Lee O.R."/>
            <person name="Lee T.-H."/>
            <person name="Bashyal P."/>
            <person name="Kim T.-S."/>
            <person name="Lee W.-H."/>
            <person name="Kawkins C."/>
            <person name="Kim C.-K."/>
            <person name="Kim J.S."/>
            <person name="Ahn B.O."/>
            <person name="Rhee S.Y."/>
            <person name="Sohng J.K."/>
        </authorList>
    </citation>
    <scope>NUCLEOTIDE SEQUENCE</scope>
    <source>
        <tissue evidence="2">Leaf</tissue>
    </source>
</reference>
<dbReference type="Proteomes" id="UP000634136">
    <property type="component" value="Unassembled WGS sequence"/>
</dbReference>
<organism evidence="2 3">
    <name type="scientific">Senna tora</name>
    <dbReference type="NCBI Taxonomy" id="362788"/>
    <lineage>
        <taxon>Eukaryota</taxon>
        <taxon>Viridiplantae</taxon>
        <taxon>Streptophyta</taxon>
        <taxon>Embryophyta</taxon>
        <taxon>Tracheophyta</taxon>
        <taxon>Spermatophyta</taxon>
        <taxon>Magnoliopsida</taxon>
        <taxon>eudicotyledons</taxon>
        <taxon>Gunneridae</taxon>
        <taxon>Pentapetalae</taxon>
        <taxon>rosids</taxon>
        <taxon>fabids</taxon>
        <taxon>Fabales</taxon>
        <taxon>Fabaceae</taxon>
        <taxon>Caesalpinioideae</taxon>
        <taxon>Cassia clade</taxon>
        <taxon>Senna</taxon>
    </lineage>
</organism>